<dbReference type="PANTHER" id="PTHR45916:SF1">
    <property type="entry name" value="STRUCTURAL MAINTENANCE OF CHROMOSOMES PROTEIN 5"/>
    <property type="match status" value="1"/>
</dbReference>
<dbReference type="GO" id="GO:0003697">
    <property type="term" value="F:single-stranded DNA binding"/>
    <property type="evidence" value="ECO:0007669"/>
    <property type="project" value="TreeGrafter"/>
</dbReference>
<evidence type="ECO:0000259" key="5">
    <source>
        <dbReference type="Pfam" id="PF13476"/>
    </source>
</evidence>
<evidence type="ECO:0000256" key="4">
    <source>
        <dbReference type="SAM" id="MobiDB-lite"/>
    </source>
</evidence>
<dbReference type="InterPro" id="IPR038729">
    <property type="entry name" value="Rad50/SbcC_AAA"/>
</dbReference>
<dbReference type="InterPro" id="IPR027417">
    <property type="entry name" value="P-loop_NTPase"/>
</dbReference>
<evidence type="ECO:0000313" key="7">
    <source>
        <dbReference type="Proteomes" id="UP000287144"/>
    </source>
</evidence>
<dbReference type="GO" id="GO:0005634">
    <property type="term" value="C:nucleus"/>
    <property type="evidence" value="ECO:0007669"/>
    <property type="project" value="TreeGrafter"/>
</dbReference>
<keyword evidence="3" id="KW-0175">Coiled coil</keyword>
<dbReference type="Pfam" id="PF13476">
    <property type="entry name" value="AAA_23"/>
    <property type="match status" value="1"/>
</dbReference>
<dbReference type="Proteomes" id="UP000287144">
    <property type="component" value="Unassembled WGS sequence"/>
</dbReference>
<dbReference type="GO" id="GO:0000724">
    <property type="term" value="P:double-strand break repair via homologous recombination"/>
    <property type="evidence" value="ECO:0007669"/>
    <property type="project" value="TreeGrafter"/>
</dbReference>
<evidence type="ECO:0000256" key="3">
    <source>
        <dbReference type="ARBA" id="ARBA00023054"/>
    </source>
</evidence>
<dbReference type="GO" id="GO:0030915">
    <property type="term" value="C:Smc5-Smc6 complex"/>
    <property type="evidence" value="ECO:0007669"/>
    <property type="project" value="TreeGrafter"/>
</dbReference>
<organism evidence="6 7">
    <name type="scientific">Fusarium oligoseptatum</name>
    <dbReference type="NCBI Taxonomy" id="2604345"/>
    <lineage>
        <taxon>Eukaryota</taxon>
        <taxon>Fungi</taxon>
        <taxon>Dikarya</taxon>
        <taxon>Ascomycota</taxon>
        <taxon>Pezizomycotina</taxon>
        <taxon>Sordariomycetes</taxon>
        <taxon>Hypocreomycetidae</taxon>
        <taxon>Hypocreales</taxon>
        <taxon>Nectriaceae</taxon>
        <taxon>Fusarium</taxon>
        <taxon>Fusarium solani species complex</taxon>
    </lineage>
</organism>
<feature type="region of interest" description="Disordered" evidence="4">
    <location>
        <begin position="1"/>
        <end position="73"/>
    </location>
</feature>
<evidence type="ECO:0000313" key="6">
    <source>
        <dbReference type="EMBL" id="RSM03177.1"/>
    </source>
</evidence>
<feature type="compositionally biased region" description="Basic residues" evidence="4">
    <location>
        <begin position="1"/>
        <end position="10"/>
    </location>
</feature>
<sequence>MAPASRRRRRSDTEDGDDDEDRYQNRSQATAVDSPKRQRLRLEPNATDGATDDESHARGVNGTSSSADADNGFQPGAIIRVSVENFVTYEKAEFLPGPHLNMVVGPNGTGKSSLVCAICLGLGYSPKHLGRAGSVKEFVKHGKDTATIEIELQKRPKRPKELCHQGPDPTRTKIRKNGG</sequence>
<gene>
    <name evidence="6" type="ORF">CEP52_007557</name>
</gene>
<comment type="similarity">
    <text evidence="1">Belongs to the SMC family. SMC5 subfamily.</text>
</comment>
<proteinExistence type="inferred from homology"/>
<dbReference type="Gene3D" id="3.40.50.300">
    <property type="entry name" value="P-loop containing nucleotide triphosphate hydrolases"/>
    <property type="match status" value="1"/>
</dbReference>
<comment type="caution">
    <text evidence="6">The sequence shown here is derived from an EMBL/GenBank/DDBJ whole genome shotgun (WGS) entry which is preliminary data.</text>
</comment>
<protein>
    <recommendedName>
        <fullName evidence="2">Structural maintenance of chromosomes protein 5</fullName>
    </recommendedName>
</protein>
<evidence type="ECO:0000256" key="1">
    <source>
        <dbReference type="ARBA" id="ARBA00010171"/>
    </source>
</evidence>
<name>A0A428TM92_9HYPO</name>
<dbReference type="PANTHER" id="PTHR45916">
    <property type="entry name" value="STRUCTURAL MAINTENANCE OF CHROMOSOMES PROTEIN 5"/>
    <property type="match status" value="1"/>
</dbReference>
<dbReference type="GO" id="GO:0016887">
    <property type="term" value="F:ATP hydrolysis activity"/>
    <property type="evidence" value="ECO:0007669"/>
    <property type="project" value="InterPro"/>
</dbReference>
<keyword evidence="7" id="KW-1185">Reference proteome</keyword>
<accession>A0A428TM92</accession>
<evidence type="ECO:0000256" key="2">
    <source>
        <dbReference type="ARBA" id="ARBA00018687"/>
    </source>
</evidence>
<dbReference type="AlphaFoldDB" id="A0A428TM92"/>
<feature type="region of interest" description="Disordered" evidence="4">
    <location>
        <begin position="155"/>
        <end position="179"/>
    </location>
</feature>
<dbReference type="EMBL" id="NKCK01000069">
    <property type="protein sequence ID" value="RSM03177.1"/>
    <property type="molecule type" value="Genomic_DNA"/>
</dbReference>
<reference evidence="6 7" key="1">
    <citation type="submission" date="2017-06" db="EMBL/GenBank/DDBJ databases">
        <title>Comparative genomic analysis of Ambrosia Fusariam Clade fungi.</title>
        <authorList>
            <person name="Stajich J.E."/>
            <person name="Carrillo J."/>
            <person name="Kijimoto T."/>
            <person name="Eskalen A."/>
            <person name="O'Donnell K."/>
            <person name="Kasson M."/>
        </authorList>
    </citation>
    <scope>NUCLEOTIDE SEQUENCE [LARGE SCALE GENOMIC DNA]</scope>
    <source>
        <strain evidence="6 7">NRRL62579</strain>
    </source>
</reference>
<dbReference type="STRING" id="1325735.A0A428TM92"/>
<dbReference type="SUPFAM" id="SSF52540">
    <property type="entry name" value="P-loop containing nucleoside triphosphate hydrolases"/>
    <property type="match status" value="1"/>
</dbReference>
<feature type="domain" description="Rad50/SbcC-type AAA" evidence="5">
    <location>
        <begin position="80"/>
        <end position="154"/>
    </location>
</feature>